<dbReference type="InterPro" id="IPR036397">
    <property type="entry name" value="RNaseH_sf"/>
</dbReference>
<protein>
    <submittedName>
        <fullName evidence="2">Retrovirus-related Pol polyprotein from type-1 retrotransposable element R1 4</fullName>
    </submittedName>
</protein>
<accession>A0AAV4XXP2</accession>
<proteinExistence type="predicted"/>
<evidence type="ECO:0000259" key="1">
    <source>
        <dbReference type="Pfam" id="PF00075"/>
    </source>
</evidence>
<dbReference type="SUPFAM" id="SSF53098">
    <property type="entry name" value="Ribonuclease H-like"/>
    <property type="match status" value="1"/>
</dbReference>
<dbReference type="GO" id="GO:0003676">
    <property type="term" value="F:nucleic acid binding"/>
    <property type="evidence" value="ECO:0007669"/>
    <property type="project" value="InterPro"/>
</dbReference>
<dbReference type="InterPro" id="IPR002156">
    <property type="entry name" value="RNaseH_domain"/>
</dbReference>
<comment type="caution">
    <text evidence="2">The sequence shown here is derived from an EMBL/GenBank/DDBJ whole genome shotgun (WGS) entry which is preliminary data.</text>
</comment>
<dbReference type="Gene3D" id="3.30.420.10">
    <property type="entry name" value="Ribonuclease H-like superfamily/Ribonuclease H"/>
    <property type="match status" value="1"/>
</dbReference>
<dbReference type="Proteomes" id="UP001054945">
    <property type="component" value="Unassembled WGS sequence"/>
</dbReference>
<gene>
    <name evidence="2" type="primary">PO14_2</name>
    <name evidence="2" type="ORF">CEXT_179511</name>
</gene>
<reference evidence="2 3" key="1">
    <citation type="submission" date="2021-06" db="EMBL/GenBank/DDBJ databases">
        <title>Caerostris extrusa draft genome.</title>
        <authorList>
            <person name="Kono N."/>
            <person name="Arakawa K."/>
        </authorList>
    </citation>
    <scope>NUCLEOTIDE SEQUENCE [LARGE SCALE GENOMIC DNA]</scope>
</reference>
<evidence type="ECO:0000313" key="3">
    <source>
        <dbReference type="Proteomes" id="UP001054945"/>
    </source>
</evidence>
<dbReference type="GO" id="GO:0004523">
    <property type="term" value="F:RNA-DNA hybrid ribonuclease activity"/>
    <property type="evidence" value="ECO:0007669"/>
    <property type="project" value="InterPro"/>
</dbReference>
<organism evidence="2 3">
    <name type="scientific">Caerostris extrusa</name>
    <name type="common">Bark spider</name>
    <name type="synonym">Caerostris bankana</name>
    <dbReference type="NCBI Taxonomy" id="172846"/>
    <lineage>
        <taxon>Eukaryota</taxon>
        <taxon>Metazoa</taxon>
        <taxon>Ecdysozoa</taxon>
        <taxon>Arthropoda</taxon>
        <taxon>Chelicerata</taxon>
        <taxon>Arachnida</taxon>
        <taxon>Araneae</taxon>
        <taxon>Araneomorphae</taxon>
        <taxon>Entelegynae</taxon>
        <taxon>Araneoidea</taxon>
        <taxon>Araneidae</taxon>
        <taxon>Caerostris</taxon>
    </lineage>
</organism>
<dbReference type="InterPro" id="IPR012337">
    <property type="entry name" value="RNaseH-like_sf"/>
</dbReference>
<name>A0AAV4XXP2_CAEEX</name>
<feature type="domain" description="RNase H type-1" evidence="1">
    <location>
        <begin position="105"/>
        <end position="215"/>
    </location>
</feature>
<evidence type="ECO:0000313" key="2">
    <source>
        <dbReference type="EMBL" id="GIY99053.1"/>
    </source>
</evidence>
<dbReference type="Pfam" id="PF00075">
    <property type="entry name" value="RNase_H"/>
    <property type="match status" value="1"/>
</dbReference>
<dbReference type="EMBL" id="BPLR01018376">
    <property type="protein sequence ID" value="GIY99053.1"/>
    <property type="molecule type" value="Genomic_DNA"/>
</dbReference>
<dbReference type="CDD" id="cd09276">
    <property type="entry name" value="Rnase_HI_RT_non_LTR"/>
    <property type="match status" value="1"/>
</dbReference>
<dbReference type="AlphaFoldDB" id="A0AAV4XXP2"/>
<sequence length="217" mass="24608">MDLLLFNKKSRQGLRLIMEAKLKDSIQQTETVATDTLQVLAGIPPIDIKISLNKKLFQLKYGQQHLEVQDFAIQPQDISFKTPIVPPWTKYSVPWNYYNDSLEGTLIFTDGSKMDNKVGGVFVVYHKNKEIDHSCFRLSNHASVYLAELTAISKALDYVSNNNISKAKIISDATSVLLALENPNNLEHHIAALKNKIINLTRKIQLYWIKAHVGVLF</sequence>
<keyword evidence="3" id="KW-1185">Reference proteome</keyword>